<name>A0A399RJS2_9PROT</name>
<dbReference type="SUPFAM" id="SSF50952">
    <property type="entry name" value="Soluble quinoprotein glucose dehydrogenase"/>
    <property type="match status" value="1"/>
</dbReference>
<dbReference type="InterPro" id="IPR012938">
    <property type="entry name" value="Glc/Sorbosone_DH"/>
</dbReference>
<gene>
    <name evidence="3" type="ORF">D1222_01230</name>
</gene>
<dbReference type="EMBL" id="QWGA01000003">
    <property type="protein sequence ID" value="RIJ30921.1"/>
    <property type="molecule type" value="Genomic_DNA"/>
</dbReference>
<dbReference type="RefSeq" id="WP_119452422.1">
    <property type="nucleotide sequence ID" value="NZ_QWGA01000003.1"/>
</dbReference>
<dbReference type="Proteomes" id="UP000265845">
    <property type="component" value="Unassembled WGS sequence"/>
</dbReference>
<protein>
    <submittedName>
        <fullName evidence="3">PQQ-dependent sugar dehydrogenase</fullName>
    </submittedName>
</protein>
<comment type="caution">
    <text evidence="3">The sequence shown here is derived from an EMBL/GenBank/DDBJ whole genome shotgun (WGS) entry which is preliminary data.</text>
</comment>
<accession>A0A399RJS2</accession>
<dbReference type="PANTHER" id="PTHR19328">
    <property type="entry name" value="HEDGEHOG-INTERACTING PROTEIN"/>
    <property type="match status" value="1"/>
</dbReference>
<dbReference type="PROSITE" id="PS00430">
    <property type="entry name" value="TONB_DEPENDENT_REC_1"/>
    <property type="match status" value="1"/>
</dbReference>
<feature type="domain" description="Glucose/Sorbosone dehydrogenase" evidence="2">
    <location>
        <begin position="50"/>
        <end position="396"/>
    </location>
</feature>
<dbReference type="InterPro" id="IPR010916">
    <property type="entry name" value="TonB_box_CS"/>
</dbReference>
<feature type="chain" id="PRO_5017375215" evidence="1">
    <location>
        <begin position="20"/>
        <end position="403"/>
    </location>
</feature>
<feature type="signal peptide" evidence="1">
    <location>
        <begin position="1"/>
        <end position="19"/>
    </location>
</feature>
<dbReference type="OrthoDB" id="9770043at2"/>
<evidence type="ECO:0000259" key="2">
    <source>
        <dbReference type="Pfam" id="PF07995"/>
    </source>
</evidence>
<dbReference type="AlphaFoldDB" id="A0A399RJS2"/>
<evidence type="ECO:0000256" key="1">
    <source>
        <dbReference type="SAM" id="SignalP"/>
    </source>
</evidence>
<organism evidence="3 4">
    <name type="scientific">Henriciella algicola</name>
    <dbReference type="NCBI Taxonomy" id="1608422"/>
    <lineage>
        <taxon>Bacteria</taxon>
        <taxon>Pseudomonadati</taxon>
        <taxon>Pseudomonadota</taxon>
        <taxon>Alphaproteobacteria</taxon>
        <taxon>Hyphomonadales</taxon>
        <taxon>Hyphomonadaceae</taxon>
        <taxon>Henriciella</taxon>
    </lineage>
</organism>
<reference evidence="3 4" key="1">
    <citation type="submission" date="2018-08" db="EMBL/GenBank/DDBJ databases">
        <title>Henriciella mobilis sp. nov., isolated from seawater.</title>
        <authorList>
            <person name="Cheng H."/>
            <person name="Wu Y.-H."/>
            <person name="Xu X.-W."/>
            <person name="Guo L.-L."/>
        </authorList>
    </citation>
    <scope>NUCLEOTIDE SEQUENCE [LARGE SCALE GENOMIC DNA]</scope>
    <source>
        <strain evidence="3 4">CCUG67844</strain>
    </source>
</reference>
<proteinExistence type="predicted"/>
<evidence type="ECO:0000313" key="3">
    <source>
        <dbReference type="EMBL" id="RIJ30921.1"/>
    </source>
</evidence>
<keyword evidence="4" id="KW-1185">Reference proteome</keyword>
<evidence type="ECO:0000313" key="4">
    <source>
        <dbReference type="Proteomes" id="UP000265845"/>
    </source>
</evidence>
<dbReference type="InterPro" id="IPR011042">
    <property type="entry name" value="6-blade_b-propeller_TolB-like"/>
</dbReference>
<dbReference type="PANTHER" id="PTHR19328:SF75">
    <property type="entry name" value="ALDOSE SUGAR DEHYDROGENASE YLII"/>
    <property type="match status" value="1"/>
</dbReference>
<dbReference type="Pfam" id="PF07995">
    <property type="entry name" value="GSDH"/>
    <property type="match status" value="1"/>
</dbReference>
<dbReference type="InterPro" id="IPR011041">
    <property type="entry name" value="Quinoprot_gluc/sorb_DH_b-prop"/>
</dbReference>
<dbReference type="Gene3D" id="2.120.10.30">
    <property type="entry name" value="TolB, C-terminal domain"/>
    <property type="match status" value="1"/>
</dbReference>
<sequence>MVTSITRTLLAACAVPALALSAAAQFSGETMTVTGTEGTVLTAEALETFDGAWAMTFLPDGRALVTEQDGNLWLLGTDGAKLGEISNVPQVTMRGQGGLGDIIIHPDFAENGTVFLSYAERDPQDDTLSGAAVDKATLELTETGGSLSGITRIWEQSQKVPGNGHYGHRLAVAPDGNLIITSSERQKFSPAQNMDMNLGKVIRVTTDGAPLEDNPFYGNGGVADTIWSLGHRNMLGVAFDADGQLWVHEMGPAGGDELNLILKGENYGYPIVSNGEHYNGKQFFGNHEDFPIYENPAVSWTPVISPAGLIIYDGDTFADWQGDAFIGGLSSKALVRVEFEQTPLDNQGAGGTSSTMETTANEAERYEWDKRIREVEQGPDGAIYVLEDDDGGRLIRLTPGAAE</sequence>
<keyword evidence="1" id="KW-0732">Signal</keyword>